<dbReference type="Pfam" id="PF02518">
    <property type="entry name" value="HATPase_c"/>
    <property type="match status" value="1"/>
</dbReference>
<dbReference type="EMBL" id="JAVYII010000005">
    <property type="protein sequence ID" value="MDT9593944.1"/>
    <property type="molecule type" value="Genomic_DNA"/>
</dbReference>
<dbReference type="SUPFAM" id="SSF47384">
    <property type="entry name" value="Homodimeric domain of signal transducing histidine kinase"/>
    <property type="match status" value="1"/>
</dbReference>
<evidence type="ECO:0000256" key="3">
    <source>
        <dbReference type="ARBA" id="ARBA00012438"/>
    </source>
</evidence>
<dbReference type="Gene3D" id="6.10.340.10">
    <property type="match status" value="1"/>
</dbReference>
<evidence type="ECO:0000256" key="11">
    <source>
        <dbReference type="SAM" id="MobiDB-lite"/>
    </source>
</evidence>
<dbReference type="InterPro" id="IPR004358">
    <property type="entry name" value="Sig_transdc_His_kin-like_C"/>
</dbReference>
<dbReference type="InterPro" id="IPR005467">
    <property type="entry name" value="His_kinase_dom"/>
</dbReference>
<organism evidence="15 16">
    <name type="scientific">Nocardioides imazamoxiresistens</name>
    <dbReference type="NCBI Taxonomy" id="3231893"/>
    <lineage>
        <taxon>Bacteria</taxon>
        <taxon>Bacillati</taxon>
        <taxon>Actinomycetota</taxon>
        <taxon>Actinomycetes</taxon>
        <taxon>Propionibacteriales</taxon>
        <taxon>Nocardioidaceae</taxon>
        <taxon>Nocardioides</taxon>
    </lineage>
</organism>
<dbReference type="PANTHER" id="PTHR45436:SF5">
    <property type="entry name" value="SENSOR HISTIDINE KINASE TRCS"/>
    <property type="match status" value="1"/>
</dbReference>
<dbReference type="CDD" id="cd00075">
    <property type="entry name" value="HATPase"/>
    <property type="match status" value="1"/>
</dbReference>
<feature type="domain" description="HAMP" evidence="14">
    <location>
        <begin position="205"/>
        <end position="267"/>
    </location>
</feature>
<keyword evidence="7 15" id="KW-0418">Kinase</keyword>
<keyword evidence="10 12" id="KW-0472">Membrane</keyword>
<protein>
    <recommendedName>
        <fullName evidence="3">histidine kinase</fullName>
        <ecNumber evidence="3">2.7.13.3</ecNumber>
    </recommendedName>
</protein>
<keyword evidence="8 12" id="KW-1133">Transmembrane helix</keyword>
<comment type="catalytic activity">
    <reaction evidence="1">
        <text>ATP + protein L-histidine = ADP + protein N-phospho-L-histidine.</text>
        <dbReference type="EC" id="2.7.13.3"/>
    </reaction>
</comment>
<dbReference type="SMART" id="SM00388">
    <property type="entry name" value="HisKA"/>
    <property type="match status" value="1"/>
</dbReference>
<accession>A0ABU3PXN7</accession>
<dbReference type="InterPro" id="IPR003594">
    <property type="entry name" value="HATPase_dom"/>
</dbReference>
<keyword evidence="16" id="KW-1185">Reference proteome</keyword>
<feature type="transmembrane region" description="Helical" evidence="12">
    <location>
        <begin position="181"/>
        <end position="204"/>
    </location>
</feature>
<keyword evidence="5" id="KW-0808">Transferase</keyword>
<sequence length="513" mass="52946">MARSRLRPATLTSRLVLTTVVLATLLAIAIAGATTFAMRANLTHGLDVEVTSIVPRAGGGDYQPPDDVAGRPGGEEPGYGGGCDRFLPGNQGPGTLLAALSDGSAGSAARGSVLTEEVCGERALSSGALDQLADVPVDGRVHALDVDGVGSYRVVATPTDDGTVLVAGLPTSSVDDAVRSLVGYEVLIGLLGVLAAGGAATLVVRRQLRPLRDVAATAHEVATLPLDTGEVDLAGRVPASLRDARTEVGQVGVALDTLLAHVDASIAARHRSEQQVRRFVADASHELRTPLATIAGYAELARRRPDDAEAARTALAKVEGESGRMRVLVEDLLTLARIDAGRPLARDDVDVTHLLLEAVGDARVLAPAHRWHLDLPDEAVEVVGDAHALHRVVSNLLTNARRYTPDGTTVTVRVALDEAGGGAGGSVLIAVHDDGPGFAPELVDSAFDRFVRGDAARTRTPVDAGGSGLGLALVRAIARAHGGDVHLRSAPGDTTVEVAIPRRAATLTDGQIV</sequence>
<dbReference type="GO" id="GO:0016301">
    <property type="term" value="F:kinase activity"/>
    <property type="evidence" value="ECO:0007669"/>
    <property type="project" value="UniProtKB-KW"/>
</dbReference>
<keyword evidence="6 12" id="KW-0812">Transmembrane</keyword>
<dbReference type="CDD" id="cd00082">
    <property type="entry name" value="HisKA"/>
    <property type="match status" value="1"/>
</dbReference>
<comment type="caution">
    <text evidence="15">The sequence shown here is derived from an EMBL/GenBank/DDBJ whole genome shotgun (WGS) entry which is preliminary data.</text>
</comment>
<evidence type="ECO:0000256" key="4">
    <source>
        <dbReference type="ARBA" id="ARBA00022553"/>
    </source>
</evidence>
<dbReference type="InterPro" id="IPR003660">
    <property type="entry name" value="HAMP_dom"/>
</dbReference>
<evidence type="ECO:0000256" key="2">
    <source>
        <dbReference type="ARBA" id="ARBA00004236"/>
    </source>
</evidence>
<dbReference type="InterPro" id="IPR050428">
    <property type="entry name" value="TCS_sensor_his_kinase"/>
</dbReference>
<evidence type="ECO:0000313" key="16">
    <source>
        <dbReference type="Proteomes" id="UP001268542"/>
    </source>
</evidence>
<evidence type="ECO:0000256" key="8">
    <source>
        <dbReference type="ARBA" id="ARBA00022989"/>
    </source>
</evidence>
<dbReference type="Gene3D" id="1.10.287.130">
    <property type="match status" value="1"/>
</dbReference>
<dbReference type="SMART" id="SM00304">
    <property type="entry name" value="HAMP"/>
    <property type="match status" value="1"/>
</dbReference>
<dbReference type="Gene3D" id="3.30.565.10">
    <property type="entry name" value="Histidine kinase-like ATPase, C-terminal domain"/>
    <property type="match status" value="1"/>
</dbReference>
<evidence type="ECO:0000256" key="7">
    <source>
        <dbReference type="ARBA" id="ARBA00022777"/>
    </source>
</evidence>
<dbReference type="SUPFAM" id="SSF55874">
    <property type="entry name" value="ATPase domain of HSP90 chaperone/DNA topoisomerase II/histidine kinase"/>
    <property type="match status" value="1"/>
</dbReference>
<dbReference type="InterPro" id="IPR036890">
    <property type="entry name" value="HATPase_C_sf"/>
</dbReference>
<keyword evidence="4" id="KW-0597">Phosphoprotein</keyword>
<dbReference type="PRINTS" id="PR00344">
    <property type="entry name" value="BCTRLSENSOR"/>
</dbReference>
<evidence type="ECO:0000256" key="6">
    <source>
        <dbReference type="ARBA" id="ARBA00022692"/>
    </source>
</evidence>
<evidence type="ECO:0000259" key="13">
    <source>
        <dbReference type="PROSITE" id="PS50109"/>
    </source>
</evidence>
<dbReference type="InterPro" id="IPR003661">
    <property type="entry name" value="HisK_dim/P_dom"/>
</dbReference>
<comment type="subcellular location">
    <subcellularLocation>
        <location evidence="2">Cell membrane</location>
    </subcellularLocation>
</comment>
<keyword evidence="9" id="KW-0902">Two-component regulatory system</keyword>
<dbReference type="EC" id="2.7.13.3" evidence="3"/>
<evidence type="ECO:0000313" key="15">
    <source>
        <dbReference type="EMBL" id="MDT9593944.1"/>
    </source>
</evidence>
<evidence type="ECO:0000259" key="14">
    <source>
        <dbReference type="PROSITE" id="PS50885"/>
    </source>
</evidence>
<proteinExistence type="predicted"/>
<dbReference type="Proteomes" id="UP001268542">
    <property type="component" value="Unassembled WGS sequence"/>
</dbReference>
<evidence type="ECO:0000256" key="10">
    <source>
        <dbReference type="ARBA" id="ARBA00023136"/>
    </source>
</evidence>
<evidence type="ECO:0000256" key="1">
    <source>
        <dbReference type="ARBA" id="ARBA00000085"/>
    </source>
</evidence>
<dbReference type="Pfam" id="PF00512">
    <property type="entry name" value="HisKA"/>
    <property type="match status" value="1"/>
</dbReference>
<dbReference type="PROSITE" id="PS50109">
    <property type="entry name" value="HIS_KIN"/>
    <property type="match status" value="1"/>
</dbReference>
<evidence type="ECO:0000256" key="12">
    <source>
        <dbReference type="SAM" id="Phobius"/>
    </source>
</evidence>
<evidence type="ECO:0000256" key="9">
    <source>
        <dbReference type="ARBA" id="ARBA00023012"/>
    </source>
</evidence>
<dbReference type="InterPro" id="IPR036097">
    <property type="entry name" value="HisK_dim/P_sf"/>
</dbReference>
<feature type="domain" description="Histidine kinase" evidence="13">
    <location>
        <begin position="282"/>
        <end position="504"/>
    </location>
</feature>
<dbReference type="PROSITE" id="PS50885">
    <property type="entry name" value="HAMP"/>
    <property type="match status" value="1"/>
</dbReference>
<feature type="region of interest" description="Disordered" evidence="11">
    <location>
        <begin position="55"/>
        <end position="78"/>
    </location>
</feature>
<dbReference type="SMART" id="SM00387">
    <property type="entry name" value="HATPase_c"/>
    <property type="match status" value="1"/>
</dbReference>
<name>A0ABU3PXN7_9ACTN</name>
<dbReference type="RefSeq" id="WP_315733430.1">
    <property type="nucleotide sequence ID" value="NZ_JAVYII010000005.1"/>
</dbReference>
<reference evidence="15 16" key="1">
    <citation type="submission" date="2023-08" db="EMBL/GenBank/DDBJ databases">
        <title>Nocardioides seae sp. nov., a bacterium isolated from a soil.</title>
        <authorList>
            <person name="Wang X."/>
        </authorList>
    </citation>
    <scope>NUCLEOTIDE SEQUENCE [LARGE SCALE GENOMIC DNA]</scope>
    <source>
        <strain evidence="15 16">YZH12</strain>
    </source>
</reference>
<evidence type="ECO:0000256" key="5">
    <source>
        <dbReference type="ARBA" id="ARBA00022679"/>
    </source>
</evidence>
<gene>
    <name evidence="15" type="ORF">RDV89_12755</name>
</gene>
<dbReference type="PANTHER" id="PTHR45436">
    <property type="entry name" value="SENSOR HISTIDINE KINASE YKOH"/>
    <property type="match status" value="1"/>
</dbReference>